<accession>A0A0N5D9R1</accession>
<dbReference type="Proteomes" id="UP000276776">
    <property type="component" value="Unassembled WGS sequence"/>
</dbReference>
<evidence type="ECO:0000259" key="2">
    <source>
        <dbReference type="Pfam" id="PF09747"/>
    </source>
</evidence>
<dbReference type="AlphaFoldDB" id="A0A0N5D9R1"/>
<dbReference type="InterPro" id="IPR018613">
    <property type="entry name" value="Ccdc97-like"/>
</dbReference>
<evidence type="ECO:0000256" key="1">
    <source>
        <dbReference type="SAM" id="MobiDB-lite"/>
    </source>
</evidence>
<dbReference type="WBParaSite" id="TCLT_0000987701-mRNA-1">
    <property type="protein sequence ID" value="TCLT_0000987701-mRNA-1"/>
    <property type="gene ID" value="TCLT_0000987701"/>
</dbReference>
<dbReference type="InterPro" id="IPR040233">
    <property type="entry name" value="CCD97-like_C"/>
</dbReference>
<keyword evidence="4" id="KW-1185">Reference proteome</keyword>
<organism evidence="5">
    <name type="scientific">Thelazia callipaeda</name>
    <name type="common">Oriental eyeworm</name>
    <name type="synonym">Parasitic nematode</name>
    <dbReference type="NCBI Taxonomy" id="103827"/>
    <lineage>
        <taxon>Eukaryota</taxon>
        <taxon>Metazoa</taxon>
        <taxon>Ecdysozoa</taxon>
        <taxon>Nematoda</taxon>
        <taxon>Chromadorea</taxon>
        <taxon>Rhabditida</taxon>
        <taxon>Spirurina</taxon>
        <taxon>Spiruromorpha</taxon>
        <taxon>Thelazioidea</taxon>
        <taxon>Thelaziidae</taxon>
        <taxon>Thelazia</taxon>
    </lineage>
</organism>
<proteinExistence type="predicted"/>
<dbReference type="PANTHER" id="PTHR31840:SF1">
    <property type="entry name" value="COILED-COIL DOMAIN-CONTAINING PROTEIN 97"/>
    <property type="match status" value="1"/>
</dbReference>
<reference evidence="3 4" key="2">
    <citation type="submission" date="2018-11" db="EMBL/GenBank/DDBJ databases">
        <authorList>
            <consortium name="Pathogen Informatics"/>
        </authorList>
    </citation>
    <scope>NUCLEOTIDE SEQUENCE [LARGE SCALE GENOMIC DNA]</scope>
</reference>
<protein>
    <submittedName>
        <fullName evidence="5">DUF2052 domain-containing protein</fullName>
    </submittedName>
</protein>
<feature type="domain" description="CCD97-like C-terminal" evidence="2">
    <location>
        <begin position="110"/>
        <end position="340"/>
    </location>
</feature>
<dbReference type="OMA" id="LDVYMRH"/>
<dbReference type="EMBL" id="UYYF01004901">
    <property type="protein sequence ID" value="VDN07532.1"/>
    <property type="molecule type" value="Genomic_DNA"/>
</dbReference>
<dbReference type="STRING" id="103827.A0A0N5D9R1"/>
<evidence type="ECO:0000313" key="5">
    <source>
        <dbReference type="WBParaSite" id="TCLT_0000987701-mRNA-1"/>
    </source>
</evidence>
<reference evidence="5" key="1">
    <citation type="submission" date="2017-02" db="UniProtKB">
        <authorList>
            <consortium name="WormBaseParasite"/>
        </authorList>
    </citation>
    <scope>IDENTIFICATION</scope>
</reference>
<dbReference type="PANTHER" id="PTHR31840">
    <property type="entry name" value="COILED-COIL DOMAIN-CONTAINING PROTEIN 97"/>
    <property type="match status" value="1"/>
</dbReference>
<feature type="region of interest" description="Disordered" evidence="1">
    <location>
        <begin position="256"/>
        <end position="290"/>
    </location>
</feature>
<sequence>MGVTEKFKKLSISPSVNGMISRIVAENDVFYRLEQRNTPDLTLEEKRDFLADLYVSDPRLFLRRYHEYLSPEDCDCFDDDDYENKFYMKKIIQKSEIVDIKKHDETKFRNKRYAELLRLKKETDYFTDKKMREREPLLFDKMIGRFLPEEEQFYLRPTIENESLSGVFMQFEDSQIISNRRAAQLSEWNEFLKVTTVIIAVLFEVVYKKCKFIGSTNGDNNCEKPKLGKLGSIAHHASNRLFEIESNEADEMKPETCFSASDDCQPSSSRSEDQESASESSEDGRDQEQLRADFIDHMEQRFLSGEDKEFYDYSRIDSCTTKEYEKMHDQDLEDAYFEND</sequence>
<evidence type="ECO:0000313" key="3">
    <source>
        <dbReference type="EMBL" id="VDN07532.1"/>
    </source>
</evidence>
<evidence type="ECO:0000313" key="4">
    <source>
        <dbReference type="Proteomes" id="UP000276776"/>
    </source>
</evidence>
<dbReference type="Pfam" id="PF09747">
    <property type="entry name" value="CCD97-like_C"/>
    <property type="match status" value="1"/>
</dbReference>
<dbReference type="OrthoDB" id="333176at2759"/>
<gene>
    <name evidence="3" type="ORF">TCLT_LOCUS9866</name>
</gene>
<name>A0A0N5D9R1_THECL</name>